<dbReference type="InterPro" id="IPR050109">
    <property type="entry name" value="HTH-type_TetR-like_transc_reg"/>
</dbReference>
<keyword evidence="7" id="KW-1185">Reference proteome</keyword>
<dbReference type="RefSeq" id="WP_380022854.1">
    <property type="nucleotide sequence ID" value="NZ_JBHSHD010000017.1"/>
</dbReference>
<reference evidence="7" key="1">
    <citation type="journal article" date="2019" name="Int. J. Syst. Evol. Microbiol.">
        <title>The Global Catalogue of Microorganisms (GCM) 10K type strain sequencing project: providing services to taxonomists for standard genome sequencing and annotation.</title>
        <authorList>
            <consortium name="The Broad Institute Genomics Platform"/>
            <consortium name="The Broad Institute Genome Sequencing Center for Infectious Disease"/>
            <person name="Wu L."/>
            <person name="Ma J."/>
        </authorList>
    </citation>
    <scope>NUCLEOTIDE SEQUENCE [LARGE SCALE GENOMIC DNA]</scope>
    <source>
        <strain evidence="7">CCUG 30340</strain>
    </source>
</reference>
<dbReference type="PROSITE" id="PS01081">
    <property type="entry name" value="HTH_TETR_1"/>
    <property type="match status" value="1"/>
</dbReference>
<evidence type="ECO:0000256" key="3">
    <source>
        <dbReference type="SAM" id="Coils"/>
    </source>
</evidence>
<dbReference type="SUPFAM" id="SSF48498">
    <property type="entry name" value="Tetracyclin repressor-like, C-terminal domain"/>
    <property type="match status" value="1"/>
</dbReference>
<dbReference type="PANTHER" id="PTHR30055">
    <property type="entry name" value="HTH-TYPE TRANSCRIPTIONAL REGULATOR RUTR"/>
    <property type="match status" value="1"/>
</dbReference>
<dbReference type="PROSITE" id="PS50977">
    <property type="entry name" value="HTH_TETR_2"/>
    <property type="match status" value="1"/>
</dbReference>
<dbReference type="InterPro" id="IPR023772">
    <property type="entry name" value="DNA-bd_HTH_TetR-type_CS"/>
</dbReference>
<evidence type="ECO:0000313" key="7">
    <source>
        <dbReference type="Proteomes" id="UP001595886"/>
    </source>
</evidence>
<feature type="DNA-binding region" description="H-T-H motif" evidence="2">
    <location>
        <begin position="32"/>
        <end position="51"/>
    </location>
</feature>
<proteinExistence type="predicted"/>
<keyword evidence="3" id="KW-0175">Coiled coil</keyword>
<dbReference type="InterPro" id="IPR041586">
    <property type="entry name" value="PsrA_TetR_C"/>
</dbReference>
<dbReference type="EMBL" id="JBHSHD010000017">
    <property type="protein sequence ID" value="MFC4822519.1"/>
    <property type="molecule type" value="Genomic_DNA"/>
</dbReference>
<protein>
    <submittedName>
        <fullName evidence="6">TetR/AcrR family transcriptional regulator</fullName>
    </submittedName>
</protein>
<dbReference type="InterPro" id="IPR009057">
    <property type="entry name" value="Homeodomain-like_sf"/>
</dbReference>
<keyword evidence="1 2" id="KW-0238">DNA-binding</keyword>
<dbReference type="Pfam" id="PF00440">
    <property type="entry name" value="TetR_N"/>
    <property type="match status" value="1"/>
</dbReference>
<evidence type="ECO:0000256" key="1">
    <source>
        <dbReference type="ARBA" id="ARBA00023125"/>
    </source>
</evidence>
<feature type="region of interest" description="Disordered" evidence="4">
    <location>
        <begin position="239"/>
        <end position="264"/>
    </location>
</feature>
<organism evidence="6 7">
    <name type="scientific">Dokdonella ginsengisoli</name>
    <dbReference type="NCBI Taxonomy" id="363846"/>
    <lineage>
        <taxon>Bacteria</taxon>
        <taxon>Pseudomonadati</taxon>
        <taxon>Pseudomonadota</taxon>
        <taxon>Gammaproteobacteria</taxon>
        <taxon>Lysobacterales</taxon>
        <taxon>Rhodanobacteraceae</taxon>
        <taxon>Dokdonella</taxon>
    </lineage>
</organism>
<dbReference type="Gene3D" id="1.10.357.10">
    <property type="entry name" value="Tetracycline Repressor, domain 2"/>
    <property type="match status" value="1"/>
</dbReference>
<dbReference type="InterPro" id="IPR001647">
    <property type="entry name" value="HTH_TetR"/>
</dbReference>
<dbReference type="PRINTS" id="PR00455">
    <property type="entry name" value="HTHTETR"/>
</dbReference>
<gene>
    <name evidence="6" type="ORF">ACFO6Q_19525</name>
</gene>
<name>A0ABV9R1E3_9GAMM</name>
<sequence>MIGKPVSSNGTKARLLEAAEALFVEHGYEVMSLRQITMLAGANIAAVNYHFGSKEALVRELLSQRLDRLSRERERLLAACEQAGGDQPPDLNTVLGVLFVPALRLARAGGPASMRLLGRVYSDPSPFIRDFLHEHYRSVFEDFFAAFERALPHVPRHELGVRLQFSLKALSGVLASENLDELIAAMCVGGPVDDTRLLSRLVAFIAPMLTTPFDQAAHDEAVGRVMGLAVVVEQEVESQRCTHSDDEAKSGAGSSPRTAEVMGV</sequence>
<dbReference type="Proteomes" id="UP001595886">
    <property type="component" value="Unassembled WGS sequence"/>
</dbReference>
<accession>A0ABV9R1E3</accession>
<comment type="caution">
    <text evidence="6">The sequence shown here is derived from an EMBL/GenBank/DDBJ whole genome shotgun (WGS) entry which is preliminary data.</text>
</comment>
<evidence type="ECO:0000313" key="6">
    <source>
        <dbReference type="EMBL" id="MFC4822519.1"/>
    </source>
</evidence>
<feature type="compositionally biased region" description="Basic and acidic residues" evidence="4">
    <location>
        <begin position="239"/>
        <end position="249"/>
    </location>
</feature>
<evidence type="ECO:0000256" key="4">
    <source>
        <dbReference type="SAM" id="MobiDB-lite"/>
    </source>
</evidence>
<dbReference type="SUPFAM" id="SSF46689">
    <property type="entry name" value="Homeodomain-like"/>
    <property type="match status" value="1"/>
</dbReference>
<dbReference type="InterPro" id="IPR036271">
    <property type="entry name" value="Tet_transcr_reg_TetR-rel_C_sf"/>
</dbReference>
<dbReference type="Pfam" id="PF17939">
    <property type="entry name" value="TetR_C_30"/>
    <property type="match status" value="1"/>
</dbReference>
<evidence type="ECO:0000259" key="5">
    <source>
        <dbReference type="PROSITE" id="PS50977"/>
    </source>
</evidence>
<feature type="domain" description="HTH tetR-type" evidence="5">
    <location>
        <begin position="9"/>
        <end position="69"/>
    </location>
</feature>
<feature type="coiled-coil region" evidence="3">
    <location>
        <begin position="59"/>
        <end position="86"/>
    </location>
</feature>
<evidence type="ECO:0000256" key="2">
    <source>
        <dbReference type="PROSITE-ProRule" id="PRU00335"/>
    </source>
</evidence>
<dbReference type="PANTHER" id="PTHR30055:SF235">
    <property type="entry name" value="TRANSCRIPTIONAL REGULATORY PROTEIN"/>
    <property type="match status" value="1"/>
</dbReference>